<dbReference type="Proteomes" id="UP001329151">
    <property type="component" value="Chromosome"/>
</dbReference>
<proteinExistence type="predicted"/>
<keyword evidence="2" id="KW-1185">Reference proteome</keyword>
<sequence length="317" mass="36794">MDITKEAFLLHARALILGFYSNLWRIVGHNPSKDLPEEIQGYELSVSNVQIAMEDPNVRKFLSGDLMKWFEKVYDYGTDGIDDPSTEPEDEEESCIPFWGAFEHLLLFISYNTDEQNFNAIRSYEIVNHFVKKYFQRWELDSNNMNTQFIDGEPCIFLTDLAGLADLDEKTIRNMASKKLEGFPALLKFENRTYVTKKEARAWLVSRGWKETVYLGDKQQAIKLPDVFHAPNHVLEFFTQSLEQARDLFNLENPIKEVWFKTILGKLNVGDLDLPLDAVAAWGHFIKVSSYDLALTIHELKSRLEAERLKAHFILFK</sequence>
<dbReference type="AlphaFoldDB" id="A0AA86IX25"/>
<accession>A0AA86IX25</accession>
<evidence type="ECO:0000313" key="1">
    <source>
        <dbReference type="EMBL" id="BET24529.1"/>
    </source>
</evidence>
<reference evidence="1 2" key="1">
    <citation type="submission" date="2023-10" db="EMBL/GenBank/DDBJ databases">
        <title>Complete Genome Sequence of Limnobacter thiooxidans CS-K2T, Isolated from freshwater lake sediments in Bavaria, Germany.</title>
        <authorList>
            <person name="Naruki M."/>
            <person name="Watanabe A."/>
            <person name="Warashina T."/>
            <person name="Morita T."/>
            <person name="Arakawa K."/>
        </authorList>
    </citation>
    <scope>NUCLEOTIDE SEQUENCE [LARGE SCALE GENOMIC DNA]</scope>
    <source>
        <strain evidence="1 2">CS-K2</strain>
    </source>
</reference>
<name>A0AA86IX25_9BURK</name>
<dbReference type="KEGG" id="lto:RGQ30_00300"/>
<protein>
    <submittedName>
        <fullName evidence="1">Uncharacterized protein</fullName>
    </submittedName>
</protein>
<organism evidence="1 2">
    <name type="scientific">Limnobacter thiooxidans</name>
    <dbReference type="NCBI Taxonomy" id="131080"/>
    <lineage>
        <taxon>Bacteria</taxon>
        <taxon>Pseudomonadati</taxon>
        <taxon>Pseudomonadota</taxon>
        <taxon>Betaproteobacteria</taxon>
        <taxon>Burkholderiales</taxon>
        <taxon>Burkholderiaceae</taxon>
        <taxon>Limnobacter</taxon>
    </lineage>
</organism>
<dbReference type="EMBL" id="AP028947">
    <property type="protein sequence ID" value="BET24529.1"/>
    <property type="molecule type" value="Genomic_DNA"/>
</dbReference>
<evidence type="ECO:0000313" key="2">
    <source>
        <dbReference type="Proteomes" id="UP001329151"/>
    </source>
</evidence>
<dbReference type="RefSeq" id="WP_130557222.1">
    <property type="nucleotide sequence ID" value="NZ_AP028947.1"/>
</dbReference>
<gene>
    <name evidence="1" type="ORF">RGQ30_00300</name>
</gene>